<evidence type="ECO:0008006" key="6">
    <source>
        <dbReference type="Google" id="ProtNLM"/>
    </source>
</evidence>
<reference evidence="4" key="1">
    <citation type="submission" date="2020-09" db="EMBL/GenBank/DDBJ databases">
        <authorList>
            <person name="Kikuchi T."/>
        </authorList>
    </citation>
    <scope>NUCLEOTIDE SEQUENCE</scope>
    <source>
        <strain evidence="4">SH1</strain>
    </source>
</reference>
<dbReference type="InterPro" id="IPR036322">
    <property type="entry name" value="WD40_repeat_dom_sf"/>
</dbReference>
<gene>
    <name evidence="4" type="ORF">BOKJ2_LOCUS11158</name>
</gene>
<dbReference type="AlphaFoldDB" id="A0A811L5W0"/>
<dbReference type="PROSITE" id="PS50082">
    <property type="entry name" value="WD_REPEATS_2"/>
    <property type="match status" value="2"/>
</dbReference>
<evidence type="ECO:0000313" key="4">
    <source>
        <dbReference type="EMBL" id="CAD5224596.1"/>
    </source>
</evidence>
<dbReference type="InterPro" id="IPR015943">
    <property type="entry name" value="WD40/YVTN_repeat-like_dom_sf"/>
</dbReference>
<dbReference type="SMART" id="SM00320">
    <property type="entry name" value="WD40"/>
    <property type="match status" value="6"/>
</dbReference>
<dbReference type="Gene3D" id="2.130.10.10">
    <property type="entry name" value="YVTN repeat-like/Quinoprotein amine dehydrogenase"/>
    <property type="match status" value="1"/>
</dbReference>
<evidence type="ECO:0000256" key="3">
    <source>
        <dbReference type="PROSITE-ProRule" id="PRU00221"/>
    </source>
</evidence>
<feature type="repeat" description="WD" evidence="3">
    <location>
        <begin position="101"/>
        <end position="136"/>
    </location>
</feature>
<protein>
    <recommendedName>
        <fullName evidence="6">WD_REPEATS_REGION domain-containing protein</fullName>
    </recommendedName>
</protein>
<dbReference type="Pfam" id="PF00400">
    <property type="entry name" value="WD40"/>
    <property type="match status" value="2"/>
</dbReference>
<dbReference type="EMBL" id="CAJFDH010000005">
    <property type="protein sequence ID" value="CAD5224596.1"/>
    <property type="molecule type" value="Genomic_DNA"/>
</dbReference>
<dbReference type="PROSITE" id="PS00678">
    <property type="entry name" value="WD_REPEATS_1"/>
    <property type="match status" value="1"/>
</dbReference>
<dbReference type="InterPro" id="IPR001680">
    <property type="entry name" value="WD40_rpt"/>
</dbReference>
<name>A0A811L5W0_9BILA</name>
<organism evidence="4 5">
    <name type="scientific">Bursaphelenchus okinawaensis</name>
    <dbReference type="NCBI Taxonomy" id="465554"/>
    <lineage>
        <taxon>Eukaryota</taxon>
        <taxon>Metazoa</taxon>
        <taxon>Ecdysozoa</taxon>
        <taxon>Nematoda</taxon>
        <taxon>Chromadorea</taxon>
        <taxon>Rhabditida</taxon>
        <taxon>Tylenchina</taxon>
        <taxon>Tylenchomorpha</taxon>
        <taxon>Aphelenchoidea</taxon>
        <taxon>Aphelenchoididae</taxon>
        <taxon>Bursaphelenchus</taxon>
    </lineage>
</organism>
<dbReference type="Proteomes" id="UP000783686">
    <property type="component" value="Unassembled WGS sequence"/>
</dbReference>
<dbReference type="PROSITE" id="PS50294">
    <property type="entry name" value="WD_REPEATS_REGION"/>
    <property type="match status" value="1"/>
</dbReference>
<feature type="repeat" description="WD" evidence="3">
    <location>
        <begin position="246"/>
        <end position="271"/>
    </location>
</feature>
<dbReference type="SUPFAM" id="SSF50978">
    <property type="entry name" value="WD40 repeat-like"/>
    <property type="match status" value="1"/>
</dbReference>
<dbReference type="EMBL" id="CAJFCW020000005">
    <property type="protein sequence ID" value="CAG9120004.1"/>
    <property type="molecule type" value="Genomic_DNA"/>
</dbReference>
<accession>A0A811L5W0</accession>
<proteinExistence type="predicted"/>
<dbReference type="PANTHER" id="PTHR10971">
    <property type="entry name" value="MRNA EXPORT FACTOR AND BUB3"/>
    <property type="match status" value="1"/>
</dbReference>
<dbReference type="Proteomes" id="UP000614601">
    <property type="component" value="Unassembled WGS sequence"/>
</dbReference>
<evidence type="ECO:0000256" key="2">
    <source>
        <dbReference type="ARBA" id="ARBA00022737"/>
    </source>
</evidence>
<keyword evidence="5" id="KW-1185">Reference proteome</keyword>
<evidence type="ECO:0000313" key="5">
    <source>
        <dbReference type="Proteomes" id="UP000614601"/>
    </source>
</evidence>
<comment type="caution">
    <text evidence="4">The sequence shown here is derived from an EMBL/GenBank/DDBJ whole genome shotgun (WGS) entry which is preliminary data.</text>
</comment>
<keyword evidence="2" id="KW-0677">Repeat</keyword>
<keyword evidence="1 3" id="KW-0853">WD repeat</keyword>
<dbReference type="InterPro" id="IPR019775">
    <property type="entry name" value="WD40_repeat_CS"/>
</dbReference>
<evidence type="ECO:0000256" key="1">
    <source>
        <dbReference type="ARBA" id="ARBA00022574"/>
    </source>
</evidence>
<dbReference type="OrthoDB" id="10262475at2759"/>
<sequence length="335" mass="37886">MNPHYAATANEFIVPIKTALGISKVQFSPQLDKRILAVASWDSYLKLYDVSNPNNPLEQRNIFHKKSVLCCTFANQQSLLSGGLDEIVKLVDVESGRETVMGQHSAPVRCLEFCQTMRTAVSAGWDGYVKLWDTRSLLPVGQMDCVEKIYALDVVDNRAVVGTKDKQIYVWDVRNFSQPLQQKESPLKYQIRAIKCFPSAEAYVVSSIEGRVAVEYFDQNAEVQKSKYAFKCHRVKDEQGELIYPVNAIAFHPIHRTFATGGSDQMVNMWDPFNRKRLCQFRKFPSSVTSLSFTSDGSHLAIGTTYLYEDDAVPNPLPEPSLTIRKMTELEVKPK</sequence>